<evidence type="ECO:0000313" key="3">
    <source>
        <dbReference type="Proteomes" id="UP001190700"/>
    </source>
</evidence>
<gene>
    <name evidence="2" type="ORF">CYMTET_9244</name>
</gene>
<comment type="caution">
    <text evidence="2">The sequence shown here is derived from an EMBL/GenBank/DDBJ whole genome shotgun (WGS) entry which is preliminary data.</text>
</comment>
<dbReference type="EMBL" id="LGRX02003061">
    <property type="protein sequence ID" value="KAK3283046.1"/>
    <property type="molecule type" value="Genomic_DNA"/>
</dbReference>
<protein>
    <submittedName>
        <fullName evidence="2">Uncharacterized protein</fullName>
    </submittedName>
</protein>
<name>A0AAE0GS22_9CHLO</name>
<keyword evidence="3" id="KW-1185">Reference proteome</keyword>
<organism evidence="2 3">
    <name type="scientific">Cymbomonas tetramitiformis</name>
    <dbReference type="NCBI Taxonomy" id="36881"/>
    <lineage>
        <taxon>Eukaryota</taxon>
        <taxon>Viridiplantae</taxon>
        <taxon>Chlorophyta</taxon>
        <taxon>Pyramimonadophyceae</taxon>
        <taxon>Pyramimonadales</taxon>
        <taxon>Pyramimonadaceae</taxon>
        <taxon>Cymbomonas</taxon>
    </lineage>
</organism>
<evidence type="ECO:0000256" key="1">
    <source>
        <dbReference type="SAM" id="Phobius"/>
    </source>
</evidence>
<evidence type="ECO:0000313" key="2">
    <source>
        <dbReference type="EMBL" id="KAK3283046.1"/>
    </source>
</evidence>
<reference evidence="2 3" key="1">
    <citation type="journal article" date="2015" name="Genome Biol. Evol.">
        <title>Comparative Genomics of a Bacterivorous Green Alga Reveals Evolutionary Causalities and Consequences of Phago-Mixotrophic Mode of Nutrition.</title>
        <authorList>
            <person name="Burns J.A."/>
            <person name="Paasch A."/>
            <person name="Narechania A."/>
            <person name="Kim E."/>
        </authorList>
    </citation>
    <scope>NUCLEOTIDE SEQUENCE [LARGE SCALE GENOMIC DNA]</scope>
    <source>
        <strain evidence="2 3">PLY_AMNH</strain>
    </source>
</reference>
<feature type="transmembrane region" description="Helical" evidence="1">
    <location>
        <begin position="580"/>
        <end position="600"/>
    </location>
</feature>
<keyword evidence="1" id="KW-0812">Transmembrane</keyword>
<feature type="transmembrane region" description="Helical" evidence="1">
    <location>
        <begin position="540"/>
        <end position="568"/>
    </location>
</feature>
<dbReference type="AlphaFoldDB" id="A0AAE0GS22"/>
<proteinExistence type="predicted"/>
<sequence length="608" mass="64836">MFFSNCTSAIACVTDAADTAQNHVCGLCRRLQSESIPITGSSIPYYDSILSVLLVISMAKLMHHLGTAYRKGYEQHQRTLQEFLANTDGSGDTGNTSFLPSTPLFPSTPRSQPSVASGEAGAATDYIDPVYYTFTQVVSYVFVLEASGYLLASALDSPVMLWRTTFFLCNFCDNFVCIHLCRLRFRPRSSIRSAKLSLFATAGVSSLLAIFLLGLMNKGEGTNATSNKCDYCGPHIPCPAIKFPYALFSVFYFLLSAFVWRRSQGHGFQFSRHSCLSGVQSADGVRASFALFLCFNYTLTAVGIFILDRSHPHDAGYCLINLSLLSYSLFYAPLLLHTFKADSKNLREQRLLRALTSDGVLLGAAGLCEAPRGAAGRGGLARGCESCWAWAGLAWLQGAPAGRAGLARRREGGAAGRGGLARGCEGCCWAGGLMRGFSRGAVGRRGRVYERLPRCCWQLARAARVLLGGRLGALRGVLLLGGRLARAARVLAWRAYAGLRGVLGVAGLARGPEGCCWAGGLMRGCKALLGVAWFMRGPEVLLGVAGLCVAARVLLGVAGFLWAARVLLGVAGLYRGCKGVLLGVAGLCGAARVLLGVAGLRGFEGQQC</sequence>
<feature type="transmembrane region" description="Helical" evidence="1">
    <location>
        <begin position="243"/>
        <end position="260"/>
    </location>
</feature>
<accession>A0AAE0GS22</accession>
<dbReference type="Proteomes" id="UP001190700">
    <property type="component" value="Unassembled WGS sequence"/>
</dbReference>
<keyword evidence="1" id="KW-0472">Membrane</keyword>
<feature type="transmembrane region" description="Helical" evidence="1">
    <location>
        <begin position="289"/>
        <end position="307"/>
    </location>
</feature>
<keyword evidence="1" id="KW-1133">Transmembrane helix</keyword>
<feature type="transmembrane region" description="Helical" evidence="1">
    <location>
        <begin position="319"/>
        <end position="339"/>
    </location>
</feature>
<feature type="transmembrane region" description="Helical" evidence="1">
    <location>
        <begin position="196"/>
        <end position="216"/>
    </location>
</feature>